<keyword evidence="1" id="KW-1133">Transmembrane helix</keyword>
<feature type="transmembrane region" description="Helical" evidence="1">
    <location>
        <begin position="107"/>
        <end position="125"/>
    </location>
</feature>
<feature type="transmembrane region" description="Helical" evidence="1">
    <location>
        <begin position="224"/>
        <end position="243"/>
    </location>
</feature>
<dbReference type="GO" id="GO:0031625">
    <property type="term" value="F:ubiquitin protein ligase binding"/>
    <property type="evidence" value="ECO:0007669"/>
    <property type="project" value="TreeGrafter"/>
</dbReference>
<evidence type="ECO:0000256" key="1">
    <source>
        <dbReference type="SAM" id="Phobius"/>
    </source>
</evidence>
<feature type="transmembrane region" description="Helical" evidence="1">
    <location>
        <begin position="200"/>
        <end position="218"/>
    </location>
</feature>
<keyword evidence="1" id="KW-0812">Transmembrane</keyword>
<feature type="transmembrane region" description="Helical" evidence="1">
    <location>
        <begin position="443"/>
        <end position="462"/>
    </location>
</feature>
<dbReference type="Pfam" id="PF04080">
    <property type="entry name" value="Per1"/>
    <property type="match status" value="2"/>
</dbReference>
<dbReference type="PANTHER" id="PTHR12740:SF4">
    <property type="entry name" value="JNK1_MAPK8-ASSOCIATED MEMBRANE PROTEIN"/>
    <property type="match status" value="1"/>
</dbReference>
<organism evidence="2 3">
    <name type="scientific">Caenorhabditis bovis</name>
    <dbReference type="NCBI Taxonomy" id="2654633"/>
    <lineage>
        <taxon>Eukaryota</taxon>
        <taxon>Metazoa</taxon>
        <taxon>Ecdysozoa</taxon>
        <taxon>Nematoda</taxon>
        <taxon>Chromadorea</taxon>
        <taxon>Rhabditida</taxon>
        <taxon>Rhabditina</taxon>
        <taxon>Rhabditomorpha</taxon>
        <taxon>Rhabditoidea</taxon>
        <taxon>Rhabditidae</taxon>
        <taxon>Peloderinae</taxon>
        <taxon>Caenorhabditis</taxon>
    </lineage>
</organism>
<reference evidence="2 3" key="1">
    <citation type="submission" date="2020-04" db="EMBL/GenBank/DDBJ databases">
        <authorList>
            <person name="Laetsch R D."/>
            <person name="Stevens L."/>
            <person name="Kumar S."/>
            <person name="Blaxter L. M."/>
        </authorList>
    </citation>
    <scope>NUCLEOTIDE SEQUENCE [LARGE SCALE GENOMIC DNA]</scope>
</reference>
<keyword evidence="3" id="KW-1185">Reference proteome</keyword>
<evidence type="ECO:0008006" key="4">
    <source>
        <dbReference type="Google" id="ProtNLM"/>
    </source>
</evidence>
<gene>
    <name evidence="2" type="ORF">CBOVIS_LOCUS1677</name>
</gene>
<feature type="transmembrane region" description="Helical" evidence="1">
    <location>
        <begin position="363"/>
        <end position="382"/>
    </location>
</feature>
<keyword evidence="1" id="KW-0472">Membrane</keyword>
<dbReference type="EMBL" id="CADEPM010000001">
    <property type="protein sequence ID" value="CAB3398398.1"/>
    <property type="molecule type" value="Genomic_DNA"/>
</dbReference>
<dbReference type="InterPro" id="IPR008485">
    <property type="entry name" value="JAMP"/>
</dbReference>
<feature type="transmembrane region" description="Helical" evidence="1">
    <location>
        <begin position="483"/>
        <end position="505"/>
    </location>
</feature>
<dbReference type="GO" id="GO:0036503">
    <property type="term" value="P:ERAD pathway"/>
    <property type="evidence" value="ECO:0007669"/>
    <property type="project" value="TreeGrafter"/>
</dbReference>
<feature type="transmembrane region" description="Helical" evidence="1">
    <location>
        <begin position="68"/>
        <end position="86"/>
    </location>
</feature>
<feature type="transmembrane region" description="Helical" evidence="1">
    <location>
        <begin position="170"/>
        <end position="193"/>
    </location>
</feature>
<sequence>MSLLADLVSTESTAAPSCLGFCGRLAVFNESDPNRKQWTNCAACPWGYRASKRSICEPCTSPLPVYDWMYLLFIALLPLLLHMQFIRSARKYCRTRAYEAAEHISCFMENLIAALVSLFVYPPSFSPQLYTCSKSSMREWYPTSYNPLIGYTKTMRCSYEVVFPLYSLPFLHYSVLFACIIVFRSTLYCILLHKTYNGKPFYYALLSLPLMAGIHGFFAGVLYYTFPILLLLGTIGATVYHLAHEGKRTIREMIVRVATSPTHLFLMLISMSLLAFSLIALASPNTVLYRNCTDGCRQRFDCPLKFGEFRWAYGNCFWCKYECMWKAVELFESHELEPPQFHGKWPFAAIDTHFFGIVIQEPASVLFSLGNLLTVFLMLRQLKHKKEMENRTAFVVYAHVGLLTWISSALFHSFDCDITEKMDYFSAFAYILSAFYQRFQYDYNMQVCISASILTTCLYIVYLIKRKRNYGQLRTSDRLLIRIIFWTNLSTTLEILDFVPVFWLFDAHSLFHLATIPIPLWFVQFLEEYHNENYGTKLVD</sequence>
<dbReference type="Proteomes" id="UP000494206">
    <property type="component" value="Unassembled WGS sequence"/>
</dbReference>
<dbReference type="GO" id="GO:0006986">
    <property type="term" value="P:response to unfolded protein"/>
    <property type="evidence" value="ECO:0007669"/>
    <property type="project" value="InterPro"/>
</dbReference>
<accession>A0A8S1EDK1</accession>
<dbReference type="GO" id="GO:0006506">
    <property type="term" value="P:GPI anchor biosynthetic process"/>
    <property type="evidence" value="ECO:0007669"/>
    <property type="project" value="InterPro"/>
</dbReference>
<dbReference type="OrthoDB" id="419770at2759"/>
<feature type="transmembrane region" description="Helical" evidence="1">
    <location>
        <begin position="264"/>
        <end position="282"/>
    </location>
</feature>
<name>A0A8S1EDK1_9PELO</name>
<dbReference type="InterPro" id="IPR007217">
    <property type="entry name" value="Per1-like"/>
</dbReference>
<dbReference type="AlphaFoldDB" id="A0A8S1EDK1"/>
<feature type="transmembrane region" description="Helical" evidence="1">
    <location>
        <begin position="394"/>
        <end position="414"/>
    </location>
</feature>
<proteinExistence type="predicted"/>
<dbReference type="PANTHER" id="PTHR12740">
    <property type="entry name" value="JNK1/MAPK8-ASSOCIATED MEMBRANE PROTEIN"/>
    <property type="match status" value="1"/>
</dbReference>
<dbReference type="GO" id="GO:0016020">
    <property type="term" value="C:membrane"/>
    <property type="evidence" value="ECO:0007669"/>
    <property type="project" value="InterPro"/>
</dbReference>
<evidence type="ECO:0000313" key="2">
    <source>
        <dbReference type="EMBL" id="CAB3398398.1"/>
    </source>
</evidence>
<evidence type="ECO:0000313" key="3">
    <source>
        <dbReference type="Proteomes" id="UP000494206"/>
    </source>
</evidence>
<protein>
    <recommendedName>
        <fullName evidence="4">Post-GPI attachment to proteins factor 3</fullName>
    </recommendedName>
</protein>
<comment type="caution">
    <text evidence="2">The sequence shown here is derived from an EMBL/GenBank/DDBJ whole genome shotgun (WGS) entry which is preliminary data.</text>
</comment>
<dbReference type="Pfam" id="PF05571">
    <property type="entry name" value="JAMP"/>
    <property type="match status" value="1"/>
</dbReference>